<reference evidence="1" key="1">
    <citation type="submission" date="2020-06" db="EMBL/GenBank/DDBJ databases">
        <title>WGS assembly of Ceratodon purpureus strain R40.</title>
        <authorList>
            <person name="Carey S.B."/>
            <person name="Jenkins J."/>
            <person name="Shu S."/>
            <person name="Lovell J.T."/>
            <person name="Sreedasyam A."/>
            <person name="Maumus F."/>
            <person name="Tiley G.P."/>
            <person name="Fernandez-Pozo N."/>
            <person name="Barry K."/>
            <person name="Chen C."/>
            <person name="Wang M."/>
            <person name="Lipzen A."/>
            <person name="Daum C."/>
            <person name="Saski C.A."/>
            <person name="Payton A.C."/>
            <person name="Mcbreen J.C."/>
            <person name="Conrad R.E."/>
            <person name="Kollar L.M."/>
            <person name="Olsson S."/>
            <person name="Huttunen S."/>
            <person name="Landis J.B."/>
            <person name="Wickett N.J."/>
            <person name="Johnson M.G."/>
            <person name="Rensing S.A."/>
            <person name="Grimwood J."/>
            <person name="Schmutz J."/>
            <person name="Mcdaniel S.F."/>
        </authorList>
    </citation>
    <scope>NUCLEOTIDE SEQUENCE</scope>
    <source>
        <strain evidence="1">R40</strain>
    </source>
</reference>
<evidence type="ECO:0000313" key="1">
    <source>
        <dbReference type="EMBL" id="KAG0581837.1"/>
    </source>
</evidence>
<dbReference type="EMBL" id="CM026423">
    <property type="protein sequence ID" value="KAG0581837.1"/>
    <property type="molecule type" value="Genomic_DNA"/>
</dbReference>
<name>A0A8T0IG93_CERPU</name>
<gene>
    <name evidence="1" type="ORF">KC19_3G013700</name>
</gene>
<organism evidence="1 2">
    <name type="scientific">Ceratodon purpureus</name>
    <name type="common">Fire moss</name>
    <name type="synonym">Dicranum purpureum</name>
    <dbReference type="NCBI Taxonomy" id="3225"/>
    <lineage>
        <taxon>Eukaryota</taxon>
        <taxon>Viridiplantae</taxon>
        <taxon>Streptophyta</taxon>
        <taxon>Embryophyta</taxon>
        <taxon>Bryophyta</taxon>
        <taxon>Bryophytina</taxon>
        <taxon>Bryopsida</taxon>
        <taxon>Dicranidae</taxon>
        <taxon>Pseudoditrichales</taxon>
        <taxon>Ditrichaceae</taxon>
        <taxon>Ceratodon</taxon>
    </lineage>
</organism>
<accession>A0A8T0IG93</accession>
<proteinExistence type="predicted"/>
<dbReference type="AlphaFoldDB" id="A0A8T0IG93"/>
<protein>
    <submittedName>
        <fullName evidence="1">Uncharacterized protein</fullName>
    </submittedName>
</protein>
<dbReference type="Proteomes" id="UP000822688">
    <property type="component" value="Chromosome 3"/>
</dbReference>
<sequence>MSGESEALHCEVEHWDRIGGCFGGELRLILLFSSVLTLEWLKCYHTLLFFGAIIIEDFNFLPPVVLSAAVTV</sequence>
<keyword evidence="2" id="KW-1185">Reference proteome</keyword>
<evidence type="ECO:0000313" key="2">
    <source>
        <dbReference type="Proteomes" id="UP000822688"/>
    </source>
</evidence>
<comment type="caution">
    <text evidence="1">The sequence shown here is derived from an EMBL/GenBank/DDBJ whole genome shotgun (WGS) entry which is preliminary data.</text>
</comment>